<dbReference type="GO" id="GO:0009279">
    <property type="term" value="C:cell outer membrane"/>
    <property type="evidence" value="ECO:0007669"/>
    <property type="project" value="UniProtKB-SubCell"/>
</dbReference>
<dbReference type="PANTHER" id="PTHR30069:SF29">
    <property type="entry name" value="HEMOGLOBIN AND HEMOGLOBIN-HAPTOGLOBIN-BINDING PROTEIN 1-RELATED"/>
    <property type="match status" value="1"/>
</dbReference>
<dbReference type="Proteomes" id="UP000177791">
    <property type="component" value="Unassembled WGS sequence"/>
</dbReference>
<evidence type="ECO:0000256" key="11">
    <source>
        <dbReference type="RuleBase" id="RU003357"/>
    </source>
</evidence>
<feature type="domain" description="TonB-dependent receptor plug" evidence="14">
    <location>
        <begin position="118"/>
        <end position="245"/>
    </location>
</feature>
<dbReference type="STRING" id="1908236.BEN48_13140"/>
<evidence type="ECO:0000256" key="7">
    <source>
        <dbReference type="ARBA" id="ARBA00023136"/>
    </source>
</evidence>
<keyword evidence="7 10" id="KW-0472">Membrane</keyword>
<sequence length="1070" mass="113681">MKKLLLLGILFLCSVLQHAAAQDRKVSGRVTDKQTSEGLPGVTVLLKGTSVGMSTNVDGAFSLSVPASGGTLVFSSVGFATVEQPLGPRSEYNVALASDSKQLNEVVVTALGIEKDTRSLGYSTQQIKAEQISQKSEPNVLNSLQGKVSGVNINSASGLPGSSTNINIRGITSLQGSNQPLFVVDGIPISNDLERGFGGGGQGSLGAAQVSNRALDIDPESIASINILKGPAAAALYGSRASSGAIIITTKNGSSANKKLEVTATSSFNVQNVYGTARLQTEYGQGSNGVINTGGTGNVFNPSASSASFGPRFGTTPTLVNGLLLTDGSQLPYQNYPNNIRDFYRQGTILTNGANIAGGNPDQNVSLNVSNTTQKGIVQNSELNRTNVLLGGNVKLQNKLRAGGSVSFIQTNQSGVSQGNNNSAFSNLSFAVPRSLDLQGMPFVDPLTGASVFFPNTENPYFSVNQNTTTSAVTRFINVANLGYDITPWLNVLYRVGLDTYTDRRKTVFVRGSARNPLGLIQDQALTRTEFNSDIIATAKKDNIFMEGLNASLLVGQNVNQRRTQTITSQSENLAVPGFFNAQNGTVFSNGTGENNSLRRLLGAYSQLSLGYNDYLFLELTGRVDQSSTLPVANNTFFYPSATASFVFTDAFKISNSFFSYGKLRANIAKVGKDADPYALETLYRSGSVGNNVASINFPFSNVNGTFPGFVIANTIGGGNTLKPESTKSYEVGTNLGFFNNRLSFEVTGFYTRSEDQIIPVSIASSSGFGTLFANVGRLDNKGIEGIMLVNPVKTSAFRWDISANFTRIKNEVISIAPGITTSTIAGGGFIGSQPSFRVGEAYGVIIGNALPRVPAKDPVTGRENDPSIVGKYIINQTTGTFAPGVPNSVIADPNPLWQGGVTNTFNYRGVEASFLVDAKYGGEVLSFTNASLKSSGNLYETGIDRETPRIIPGVIRNADGSYRPNNIEIDAQTYWGASGGLQSPLNVYDATVYRLREVSLGYSVPKDLLGRTPFGQVRLSVSGRNLLYYAPNANFDPELNTQGAGNIRGLDLQGAPNTRNYGVNLRFTL</sequence>
<dbReference type="Gene3D" id="2.60.40.1120">
    <property type="entry name" value="Carboxypeptidase-like, regulatory domain"/>
    <property type="match status" value="1"/>
</dbReference>
<evidence type="ECO:0000256" key="8">
    <source>
        <dbReference type="ARBA" id="ARBA00023170"/>
    </source>
</evidence>
<dbReference type="AlphaFoldDB" id="A0A1G1T6D1"/>
<dbReference type="Pfam" id="PF07715">
    <property type="entry name" value="Plug"/>
    <property type="match status" value="1"/>
</dbReference>
<organism evidence="15 16">
    <name type="scientific">Hymenobacter glacialis</name>
    <dbReference type="NCBI Taxonomy" id="1908236"/>
    <lineage>
        <taxon>Bacteria</taxon>
        <taxon>Pseudomonadati</taxon>
        <taxon>Bacteroidota</taxon>
        <taxon>Cytophagia</taxon>
        <taxon>Cytophagales</taxon>
        <taxon>Hymenobacteraceae</taxon>
        <taxon>Hymenobacter</taxon>
    </lineage>
</organism>
<keyword evidence="9 10" id="KW-0998">Cell outer membrane</keyword>
<dbReference type="GO" id="GO:0015344">
    <property type="term" value="F:siderophore uptake transmembrane transporter activity"/>
    <property type="evidence" value="ECO:0007669"/>
    <property type="project" value="TreeGrafter"/>
</dbReference>
<evidence type="ECO:0000256" key="5">
    <source>
        <dbReference type="ARBA" id="ARBA00022729"/>
    </source>
</evidence>
<dbReference type="PANTHER" id="PTHR30069">
    <property type="entry name" value="TONB-DEPENDENT OUTER MEMBRANE RECEPTOR"/>
    <property type="match status" value="1"/>
</dbReference>
<keyword evidence="4 10" id="KW-0812">Transmembrane</keyword>
<gene>
    <name evidence="15" type="ORF">BEN48_13140</name>
</gene>
<dbReference type="NCBIfam" id="TIGR04056">
    <property type="entry name" value="OMP_RagA_SusC"/>
    <property type="match status" value="1"/>
</dbReference>
<keyword evidence="5 12" id="KW-0732">Signal</keyword>
<feature type="signal peptide" evidence="12">
    <location>
        <begin position="1"/>
        <end position="19"/>
    </location>
</feature>
<comment type="subcellular location">
    <subcellularLocation>
        <location evidence="1 10">Cell outer membrane</location>
        <topology evidence="1 10">Multi-pass membrane protein</topology>
    </subcellularLocation>
</comment>
<dbReference type="Gene3D" id="2.170.130.10">
    <property type="entry name" value="TonB-dependent receptor, plug domain"/>
    <property type="match status" value="1"/>
</dbReference>
<evidence type="ECO:0000259" key="13">
    <source>
        <dbReference type="Pfam" id="PF00593"/>
    </source>
</evidence>
<evidence type="ECO:0000259" key="14">
    <source>
        <dbReference type="Pfam" id="PF07715"/>
    </source>
</evidence>
<dbReference type="InterPro" id="IPR023996">
    <property type="entry name" value="TonB-dep_OMP_SusC/RagA"/>
</dbReference>
<dbReference type="PROSITE" id="PS52016">
    <property type="entry name" value="TONB_DEPENDENT_REC_3"/>
    <property type="match status" value="1"/>
</dbReference>
<evidence type="ECO:0000313" key="15">
    <source>
        <dbReference type="EMBL" id="OGX86419.1"/>
    </source>
</evidence>
<name>A0A1G1T6D1_9BACT</name>
<dbReference type="RefSeq" id="WP_070733838.1">
    <property type="nucleotide sequence ID" value="NZ_MDZC01000050.1"/>
</dbReference>
<dbReference type="InterPro" id="IPR023997">
    <property type="entry name" value="TonB-dep_OMP_SusC/RagA_CS"/>
</dbReference>
<dbReference type="SUPFAM" id="SSF56935">
    <property type="entry name" value="Porins"/>
    <property type="match status" value="1"/>
</dbReference>
<evidence type="ECO:0000256" key="10">
    <source>
        <dbReference type="PROSITE-ProRule" id="PRU01360"/>
    </source>
</evidence>
<feature type="chain" id="PRO_5009579052" evidence="12">
    <location>
        <begin position="20"/>
        <end position="1070"/>
    </location>
</feature>
<proteinExistence type="inferred from homology"/>
<dbReference type="EMBL" id="MDZC01000050">
    <property type="protein sequence ID" value="OGX86419.1"/>
    <property type="molecule type" value="Genomic_DNA"/>
</dbReference>
<keyword evidence="16" id="KW-1185">Reference proteome</keyword>
<dbReference type="InterPro" id="IPR036942">
    <property type="entry name" value="Beta-barrel_TonB_sf"/>
</dbReference>
<evidence type="ECO:0000256" key="1">
    <source>
        <dbReference type="ARBA" id="ARBA00004571"/>
    </source>
</evidence>
<dbReference type="Gene3D" id="2.40.170.20">
    <property type="entry name" value="TonB-dependent receptor, beta-barrel domain"/>
    <property type="match status" value="1"/>
</dbReference>
<keyword evidence="3 10" id="KW-1134">Transmembrane beta strand</keyword>
<dbReference type="GO" id="GO:0044718">
    <property type="term" value="P:siderophore transmembrane transport"/>
    <property type="evidence" value="ECO:0007669"/>
    <property type="project" value="TreeGrafter"/>
</dbReference>
<evidence type="ECO:0000313" key="16">
    <source>
        <dbReference type="Proteomes" id="UP000177791"/>
    </source>
</evidence>
<dbReference type="NCBIfam" id="TIGR04057">
    <property type="entry name" value="SusC_RagA_signa"/>
    <property type="match status" value="1"/>
</dbReference>
<dbReference type="SUPFAM" id="SSF49464">
    <property type="entry name" value="Carboxypeptidase regulatory domain-like"/>
    <property type="match status" value="1"/>
</dbReference>
<dbReference type="Pfam" id="PF00593">
    <property type="entry name" value="TonB_dep_Rec_b-barrel"/>
    <property type="match status" value="1"/>
</dbReference>
<evidence type="ECO:0000256" key="4">
    <source>
        <dbReference type="ARBA" id="ARBA00022692"/>
    </source>
</evidence>
<dbReference type="InterPro" id="IPR039426">
    <property type="entry name" value="TonB-dep_rcpt-like"/>
</dbReference>
<evidence type="ECO:0000256" key="6">
    <source>
        <dbReference type="ARBA" id="ARBA00023077"/>
    </source>
</evidence>
<dbReference type="Pfam" id="PF13715">
    <property type="entry name" value="CarbopepD_reg_2"/>
    <property type="match status" value="1"/>
</dbReference>
<reference evidence="15 16" key="1">
    <citation type="submission" date="2016-08" db="EMBL/GenBank/DDBJ databases">
        <title>Hymenobacter coccineus sp. nov., Hymenobacter lapidarius sp. nov. and Hymenobacter glacialis sp. nov., isolated from Antarctic soil.</title>
        <authorList>
            <person name="Sedlacek I."/>
            <person name="Kralova S."/>
            <person name="Kyrova K."/>
            <person name="Maslanova I."/>
            <person name="Stankova E."/>
            <person name="Vrbovska V."/>
            <person name="Nemec M."/>
            <person name="Bartak M."/>
            <person name="Svec P."/>
            <person name="Busse H.-J."/>
            <person name="Pantucek R."/>
        </authorList>
    </citation>
    <scope>NUCLEOTIDE SEQUENCE [LARGE SCALE GENOMIC DNA]</scope>
    <source>
        <strain evidence="15 16">CCM 8648</strain>
    </source>
</reference>
<evidence type="ECO:0000256" key="3">
    <source>
        <dbReference type="ARBA" id="ARBA00022452"/>
    </source>
</evidence>
<keyword evidence="2 10" id="KW-0813">Transport</keyword>
<evidence type="ECO:0000256" key="9">
    <source>
        <dbReference type="ARBA" id="ARBA00023237"/>
    </source>
</evidence>
<accession>A0A1G1T6D1</accession>
<comment type="caution">
    <text evidence="15">The sequence shown here is derived from an EMBL/GenBank/DDBJ whole genome shotgun (WGS) entry which is preliminary data.</text>
</comment>
<dbReference type="InterPro" id="IPR000531">
    <property type="entry name" value="Beta-barrel_TonB"/>
</dbReference>
<feature type="domain" description="TonB-dependent receptor-like beta-barrel" evidence="13">
    <location>
        <begin position="444"/>
        <end position="827"/>
    </location>
</feature>
<keyword evidence="6 11" id="KW-0798">TonB box</keyword>
<evidence type="ECO:0000256" key="2">
    <source>
        <dbReference type="ARBA" id="ARBA00022448"/>
    </source>
</evidence>
<keyword evidence="8" id="KW-0675">Receptor</keyword>
<dbReference type="InterPro" id="IPR008969">
    <property type="entry name" value="CarboxyPept-like_regulatory"/>
</dbReference>
<dbReference type="OrthoDB" id="9768177at2"/>
<comment type="similarity">
    <text evidence="10 11">Belongs to the TonB-dependent receptor family.</text>
</comment>
<protein>
    <submittedName>
        <fullName evidence="15">SusC/RagA family TonB-linked outer membrane protein</fullName>
    </submittedName>
</protein>
<dbReference type="InterPro" id="IPR037066">
    <property type="entry name" value="Plug_dom_sf"/>
</dbReference>
<evidence type="ECO:0000256" key="12">
    <source>
        <dbReference type="SAM" id="SignalP"/>
    </source>
</evidence>
<dbReference type="InterPro" id="IPR012910">
    <property type="entry name" value="Plug_dom"/>
</dbReference>